<keyword evidence="6" id="KW-1185">Reference proteome</keyword>
<reference evidence="3 5" key="1">
    <citation type="submission" date="2018-05" db="EMBL/GenBank/DDBJ databases">
        <title>Genomic Encyclopedia of Type Strains, Phase IV (KMG-IV): sequencing the most valuable type-strain genomes for metagenomic binning, comparative biology and taxonomic classification.</title>
        <authorList>
            <person name="Goeker M."/>
        </authorList>
    </citation>
    <scope>NUCLEOTIDE SEQUENCE [LARGE SCALE GENOMIC DNA]</scope>
    <source>
        <strain evidence="4 6">DSM 45479</strain>
        <strain evidence="3 5">DSM 45480</strain>
    </source>
</reference>
<accession>A0A316IBT7</accession>
<evidence type="ECO:0000313" key="4">
    <source>
        <dbReference type="EMBL" id="RAS68486.1"/>
    </source>
</evidence>
<dbReference type="AlphaFoldDB" id="A0A316IBT7"/>
<dbReference type="OrthoDB" id="3701225at2"/>
<dbReference type="RefSeq" id="WP_146231342.1">
    <property type="nucleotide sequence ID" value="NZ_QGHB01000001.1"/>
</dbReference>
<protein>
    <submittedName>
        <fullName evidence="3">Uncharacterized protein</fullName>
    </submittedName>
</protein>
<dbReference type="EMBL" id="QGHB01000001">
    <property type="protein sequence ID" value="PWK90290.1"/>
    <property type="molecule type" value="Genomic_DNA"/>
</dbReference>
<proteinExistence type="predicted"/>
<evidence type="ECO:0000256" key="1">
    <source>
        <dbReference type="SAM" id="MobiDB-lite"/>
    </source>
</evidence>
<evidence type="ECO:0000313" key="6">
    <source>
        <dbReference type="Proteomes" id="UP000248714"/>
    </source>
</evidence>
<feature type="signal peptide" evidence="2">
    <location>
        <begin position="1"/>
        <end position="27"/>
    </location>
</feature>
<name>A0A316IBT7_9PSEU</name>
<dbReference type="Proteomes" id="UP000248714">
    <property type="component" value="Unassembled WGS sequence"/>
</dbReference>
<dbReference type="EMBL" id="QLTT01000002">
    <property type="protein sequence ID" value="RAS68486.1"/>
    <property type="molecule type" value="Genomic_DNA"/>
</dbReference>
<gene>
    <name evidence="4" type="ORF">C8D87_102552</name>
    <name evidence="3" type="ORF">C8D88_101305</name>
</gene>
<dbReference type="Proteomes" id="UP000246005">
    <property type="component" value="Unassembled WGS sequence"/>
</dbReference>
<comment type="caution">
    <text evidence="3">The sequence shown here is derived from an EMBL/GenBank/DDBJ whole genome shotgun (WGS) entry which is preliminary data.</text>
</comment>
<sequence length="153" mass="16706">MTRVRRRGYLAAAVAVMGAALVAALFAAPPDKPVDIRLVAPPPLPPETITATATTTVSAVGPVVVTTTAPPPPPVAAKPLPRQKPAPTSSVPTTTSRPHDVFDLLRCDYKHFERCLPWPLTPKELCEYVENHHLIDFRDHKGRELDELDFDCD</sequence>
<evidence type="ECO:0000313" key="3">
    <source>
        <dbReference type="EMBL" id="PWK90290.1"/>
    </source>
</evidence>
<evidence type="ECO:0000256" key="2">
    <source>
        <dbReference type="SAM" id="SignalP"/>
    </source>
</evidence>
<organism evidence="3 5">
    <name type="scientific">Lentzea atacamensis</name>
    <dbReference type="NCBI Taxonomy" id="531938"/>
    <lineage>
        <taxon>Bacteria</taxon>
        <taxon>Bacillati</taxon>
        <taxon>Actinomycetota</taxon>
        <taxon>Actinomycetes</taxon>
        <taxon>Pseudonocardiales</taxon>
        <taxon>Pseudonocardiaceae</taxon>
        <taxon>Lentzea</taxon>
    </lineage>
</organism>
<keyword evidence="2" id="KW-0732">Signal</keyword>
<feature type="region of interest" description="Disordered" evidence="1">
    <location>
        <begin position="64"/>
        <end position="95"/>
    </location>
</feature>
<feature type="compositionally biased region" description="Low complexity" evidence="1">
    <location>
        <begin position="77"/>
        <end position="95"/>
    </location>
</feature>
<evidence type="ECO:0000313" key="5">
    <source>
        <dbReference type="Proteomes" id="UP000246005"/>
    </source>
</evidence>
<feature type="chain" id="PRO_5016233339" evidence="2">
    <location>
        <begin position="28"/>
        <end position="153"/>
    </location>
</feature>